<keyword evidence="3" id="KW-0804">Transcription</keyword>
<evidence type="ECO:0000256" key="2">
    <source>
        <dbReference type="ARBA" id="ARBA00023125"/>
    </source>
</evidence>
<evidence type="ECO:0000313" key="6">
    <source>
        <dbReference type="Proteomes" id="UP000435649"/>
    </source>
</evidence>
<dbReference type="Pfam" id="PF13377">
    <property type="entry name" value="Peripla_BP_3"/>
    <property type="match status" value="1"/>
</dbReference>
<keyword evidence="2" id="KW-0238">DNA-binding</keyword>
<keyword evidence="1" id="KW-0805">Transcription regulation</keyword>
<dbReference type="InterPro" id="IPR046335">
    <property type="entry name" value="LacI/GalR-like_sensor"/>
</dbReference>
<feature type="domain" description="HTH lacI-type" evidence="4">
    <location>
        <begin position="21"/>
        <end position="77"/>
    </location>
</feature>
<comment type="caution">
    <text evidence="5">The sequence shown here is derived from an EMBL/GenBank/DDBJ whole genome shotgun (WGS) entry which is preliminary data.</text>
</comment>
<protein>
    <submittedName>
        <fullName evidence="5">LacI family transcriptional regulator</fullName>
    </submittedName>
</protein>
<dbReference type="InterPro" id="IPR010982">
    <property type="entry name" value="Lambda_DNA-bd_dom_sf"/>
</dbReference>
<dbReference type="SUPFAM" id="SSF47413">
    <property type="entry name" value="lambda repressor-like DNA-binding domains"/>
    <property type="match status" value="1"/>
</dbReference>
<dbReference type="Gene3D" id="3.40.50.2300">
    <property type="match status" value="2"/>
</dbReference>
<dbReference type="EMBL" id="VUNS01000004">
    <property type="protein sequence ID" value="MST96501.1"/>
    <property type="molecule type" value="Genomic_DNA"/>
</dbReference>
<evidence type="ECO:0000259" key="4">
    <source>
        <dbReference type="PROSITE" id="PS50932"/>
    </source>
</evidence>
<dbReference type="Pfam" id="PF00356">
    <property type="entry name" value="LacI"/>
    <property type="match status" value="1"/>
</dbReference>
<reference evidence="5 6" key="1">
    <citation type="submission" date="2019-08" db="EMBL/GenBank/DDBJ databases">
        <title>In-depth cultivation of the pig gut microbiome towards novel bacterial diversity and tailored functional studies.</title>
        <authorList>
            <person name="Wylensek D."/>
            <person name="Hitch T.C.A."/>
            <person name="Clavel T."/>
        </authorList>
    </citation>
    <scope>NUCLEOTIDE SEQUENCE [LARGE SCALE GENOMIC DNA]</scope>
    <source>
        <strain evidence="5 6">BBE-744-WT-12</strain>
    </source>
</reference>
<dbReference type="InterPro" id="IPR000843">
    <property type="entry name" value="HTH_LacI"/>
</dbReference>
<dbReference type="Proteomes" id="UP000435649">
    <property type="component" value="Unassembled WGS sequence"/>
</dbReference>
<dbReference type="CDD" id="cd01392">
    <property type="entry name" value="HTH_LacI"/>
    <property type="match status" value="1"/>
</dbReference>
<evidence type="ECO:0000256" key="3">
    <source>
        <dbReference type="ARBA" id="ARBA00023163"/>
    </source>
</evidence>
<dbReference type="PROSITE" id="PS50932">
    <property type="entry name" value="HTH_LACI_2"/>
    <property type="match status" value="1"/>
</dbReference>
<dbReference type="Gene3D" id="1.10.260.40">
    <property type="entry name" value="lambda repressor-like DNA-binding domains"/>
    <property type="match status" value="1"/>
</dbReference>
<dbReference type="PANTHER" id="PTHR30146">
    <property type="entry name" value="LACI-RELATED TRANSCRIPTIONAL REPRESSOR"/>
    <property type="match status" value="1"/>
</dbReference>
<dbReference type="SUPFAM" id="SSF53822">
    <property type="entry name" value="Periplasmic binding protein-like I"/>
    <property type="match status" value="1"/>
</dbReference>
<accession>A0A844G1G5</accession>
<dbReference type="AlphaFoldDB" id="A0A844G1G5"/>
<sequence length="379" mass="43036">MPVIYVACEIPGEQAAMNGKININTIAKTAKVSTTTVSNFINGTEVFPISPDTRTRIKDAMRQLNYRPHIGGILMRRNAPRRGRVGFVMGEDVTSPVLHTAGIPLVQRILCELEKALDERLDMNLEILRIRDEDSRSEWNARLLDLDCLVNYGQVNSLMCDTLSRRNLPMIEVYSAETFRRHGDFTGVDEEFDFLYWRNDRQIETLFDHFHRRGARRFIFVSSCNVRALRPDYYGYDAEMKLEGFKRALAAHPDASGTILMPRNVGDFNMFREFKLIRELLEREQKALAGADAVICHNDIVAQGAASIALELGRKPGADLMLSGEGDYREFQEWHPAVTTSSVDYAALTERLCELIELRTAGRAGKLLRIELPTLLLRP</sequence>
<dbReference type="GO" id="GO:0000976">
    <property type="term" value="F:transcription cis-regulatory region binding"/>
    <property type="evidence" value="ECO:0007669"/>
    <property type="project" value="TreeGrafter"/>
</dbReference>
<dbReference type="PANTHER" id="PTHR30146:SF109">
    <property type="entry name" value="HTH-TYPE TRANSCRIPTIONAL REGULATOR GALS"/>
    <property type="match status" value="1"/>
</dbReference>
<dbReference type="SMART" id="SM00354">
    <property type="entry name" value="HTH_LACI"/>
    <property type="match status" value="1"/>
</dbReference>
<evidence type="ECO:0000313" key="5">
    <source>
        <dbReference type="EMBL" id="MST96501.1"/>
    </source>
</evidence>
<organism evidence="5 6">
    <name type="scientific">Victivallis lenta</name>
    <dbReference type="NCBI Taxonomy" id="2606640"/>
    <lineage>
        <taxon>Bacteria</taxon>
        <taxon>Pseudomonadati</taxon>
        <taxon>Lentisphaerota</taxon>
        <taxon>Lentisphaeria</taxon>
        <taxon>Victivallales</taxon>
        <taxon>Victivallaceae</taxon>
        <taxon>Victivallis</taxon>
    </lineage>
</organism>
<keyword evidence="6" id="KW-1185">Reference proteome</keyword>
<dbReference type="GO" id="GO:0003700">
    <property type="term" value="F:DNA-binding transcription factor activity"/>
    <property type="evidence" value="ECO:0007669"/>
    <property type="project" value="TreeGrafter"/>
</dbReference>
<evidence type="ECO:0000256" key="1">
    <source>
        <dbReference type="ARBA" id="ARBA00023015"/>
    </source>
</evidence>
<name>A0A844G1G5_9BACT</name>
<proteinExistence type="predicted"/>
<dbReference type="InterPro" id="IPR028082">
    <property type="entry name" value="Peripla_BP_I"/>
</dbReference>
<gene>
    <name evidence="5" type="ORF">FYJ85_05505</name>
</gene>